<comment type="caution">
    <text evidence="3">The sequence shown here is derived from an EMBL/GenBank/DDBJ whole genome shotgun (WGS) entry which is preliminary data.</text>
</comment>
<dbReference type="PANTHER" id="PTHR23024:SF546">
    <property type="entry name" value="CARBOXYLESTERASE 120-RELATED"/>
    <property type="match status" value="1"/>
</dbReference>
<accession>A0A5N6PQZ2</accession>
<dbReference type="AlphaFoldDB" id="A0A5N6PQZ2"/>
<dbReference type="InterPro" id="IPR013094">
    <property type="entry name" value="AB_hydrolase_3"/>
</dbReference>
<evidence type="ECO:0000313" key="4">
    <source>
        <dbReference type="Proteomes" id="UP000326396"/>
    </source>
</evidence>
<dbReference type="InterPro" id="IPR050466">
    <property type="entry name" value="Carboxylest/Gibb_receptor"/>
</dbReference>
<dbReference type="SUPFAM" id="SSF53474">
    <property type="entry name" value="alpha/beta-Hydrolases"/>
    <property type="match status" value="1"/>
</dbReference>
<proteinExistence type="inferred from homology"/>
<dbReference type="InterPro" id="IPR029058">
    <property type="entry name" value="AB_hydrolase_fold"/>
</dbReference>
<evidence type="ECO:0000313" key="3">
    <source>
        <dbReference type="EMBL" id="KAD6796318.1"/>
    </source>
</evidence>
<dbReference type="PANTHER" id="PTHR23024">
    <property type="entry name" value="ARYLACETAMIDE DEACETYLASE"/>
    <property type="match status" value="1"/>
</dbReference>
<keyword evidence="4" id="KW-1185">Reference proteome</keyword>
<evidence type="ECO:0000259" key="2">
    <source>
        <dbReference type="Pfam" id="PF07859"/>
    </source>
</evidence>
<feature type="domain" description="Alpha/beta hydrolase fold-3" evidence="2">
    <location>
        <begin position="73"/>
        <end position="290"/>
    </location>
</feature>
<name>A0A5N6PQZ2_9ASTR</name>
<protein>
    <recommendedName>
        <fullName evidence="2">Alpha/beta hydrolase fold-3 domain-containing protein</fullName>
    </recommendedName>
</protein>
<gene>
    <name evidence="3" type="ORF">E3N88_07214</name>
</gene>
<dbReference type="Pfam" id="PF07859">
    <property type="entry name" value="Abhydrolase_3"/>
    <property type="match status" value="1"/>
</dbReference>
<dbReference type="GO" id="GO:0016787">
    <property type="term" value="F:hydrolase activity"/>
    <property type="evidence" value="ECO:0007669"/>
    <property type="project" value="InterPro"/>
</dbReference>
<evidence type="ECO:0000256" key="1">
    <source>
        <dbReference type="ARBA" id="ARBA00010515"/>
    </source>
</evidence>
<sequence length="321" mass="35527">MEIPPWIVLNPDGSYSRAIHPCSLPTADQDSDTPVLTKDLAINDVNKTWARIHIPKEAVLATTGSPVVKLPLVVYFHGSGFVIMSAASTMFHDLCNQVAAHLRAVVVNVEYRLGPEHRLPAAYDDGVEALHWIKSTHDPWLTNFADFSNCYLMGTSAGANLAYQAGLRVSQQLVDLEPLKIRGLILHSLFIGGVVPVESETRLGNFGTLFSKSMSDAMWDLALPVGANRDHEYCNLLMGGSLDGMERIKDVGWRVMVVGRYSDMMIDRQIEFAKTLELKGVECKSFYGDGEHGIEVVDNSKAKELLEEISSFMSWMNKSII</sequence>
<comment type="similarity">
    <text evidence="1">Belongs to the 'GDXG' lipolytic enzyme family.</text>
</comment>
<dbReference type="EMBL" id="SZYD01000003">
    <property type="protein sequence ID" value="KAD6796318.1"/>
    <property type="molecule type" value="Genomic_DNA"/>
</dbReference>
<organism evidence="3 4">
    <name type="scientific">Mikania micrantha</name>
    <name type="common">bitter vine</name>
    <dbReference type="NCBI Taxonomy" id="192012"/>
    <lineage>
        <taxon>Eukaryota</taxon>
        <taxon>Viridiplantae</taxon>
        <taxon>Streptophyta</taxon>
        <taxon>Embryophyta</taxon>
        <taxon>Tracheophyta</taxon>
        <taxon>Spermatophyta</taxon>
        <taxon>Magnoliopsida</taxon>
        <taxon>eudicotyledons</taxon>
        <taxon>Gunneridae</taxon>
        <taxon>Pentapetalae</taxon>
        <taxon>asterids</taxon>
        <taxon>campanulids</taxon>
        <taxon>Asterales</taxon>
        <taxon>Asteraceae</taxon>
        <taxon>Asteroideae</taxon>
        <taxon>Heliantheae alliance</taxon>
        <taxon>Eupatorieae</taxon>
        <taxon>Mikania</taxon>
    </lineage>
</organism>
<dbReference type="Proteomes" id="UP000326396">
    <property type="component" value="Linkage Group LG11"/>
</dbReference>
<reference evidence="3 4" key="1">
    <citation type="submission" date="2019-05" db="EMBL/GenBank/DDBJ databases">
        <title>Mikania micrantha, genome provides insights into the molecular mechanism of rapid growth.</title>
        <authorList>
            <person name="Liu B."/>
        </authorList>
    </citation>
    <scope>NUCLEOTIDE SEQUENCE [LARGE SCALE GENOMIC DNA]</scope>
    <source>
        <strain evidence="3">NLD-2019</strain>
        <tissue evidence="3">Leaf</tissue>
    </source>
</reference>
<dbReference type="Gene3D" id="3.40.50.1820">
    <property type="entry name" value="alpha/beta hydrolase"/>
    <property type="match status" value="1"/>
</dbReference>
<dbReference type="OrthoDB" id="408631at2759"/>